<dbReference type="GO" id="GO:0006508">
    <property type="term" value="P:proteolysis"/>
    <property type="evidence" value="ECO:0007669"/>
    <property type="project" value="UniProtKB-KW"/>
</dbReference>
<dbReference type="GO" id="GO:0004190">
    <property type="term" value="F:aspartic-type endopeptidase activity"/>
    <property type="evidence" value="ECO:0007669"/>
    <property type="project" value="InterPro"/>
</dbReference>
<name>A0AAD4CQH5_ASPNN</name>
<comment type="similarity">
    <text evidence="1">Belongs to the peptidase A1 family.</text>
</comment>
<keyword evidence="4" id="KW-0812">Transmembrane</keyword>
<evidence type="ECO:0000259" key="5">
    <source>
        <dbReference type="PROSITE" id="PS51767"/>
    </source>
</evidence>
<keyword evidence="3" id="KW-1015">Disulfide bond</keyword>
<dbReference type="SUPFAM" id="SSF50630">
    <property type="entry name" value="Acid proteases"/>
    <property type="match status" value="1"/>
</dbReference>
<evidence type="ECO:0000313" key="6">
    <source>
        <dbReference type="EMBL" id="KAF9890821.1"/>
    </source>
</evidence>
<dbReference type="Gene3D" id="2.40.70.10">
    <property type="entry name" value="Acid Proteases"/>
    <property type="match status" value="2"/>
</dbReference>
<gene>
    <name evidence="6" type="primary">PEP2_2</name>
    <name evidence="6" type="ORF">FE257_005392</name>
</gene>
<keyword evidence="4" id="KW-1133">Transmembrane helix</keyword>
<comment type="caution">
    <text evidence="6">The sequence shown here is derived from an EMBL/GenBank/DDBJ whole genome shotgun (WGS) entry which is preliminary data.</text>
</comment>
<evidence type="ECO:0000256" key="4">
    <source>
        <dbReference type="SAM" id="Phobius"/>
    </source>
</evidence>
<dbReference type="AlphaFoldDB" id="A0AAD4CQH5"/>
<keyword evidence="4" id="KW-0472">Membrane</keyword>
<dbReference type="Proteomes" id="UP001194746">
    <property type="component" value="Unassembled WGS sequence"/>
</dbReference>
<evidence type="ECO:0000313" key="7">
    <source>
        <dbReference type="Proteomes" id="UP001194746"/>
    </source>
</evidence>
<evidence type="ECO:0000256" key="1">
    <source>
        <dbReference type="ARBA" id="ARBA00007447"/>
    </source>
</evidence>
<dbReference type="PROSITE" id="PS51767">
    <property type="entry name" value="PEPTIDASE_A1"/>
    <property type="match status" value="1"/>
</dbReference>
<dbReference type="CDD" id="cd05471">
    <property type="entry name" value="pepsin_like"/>
    <property type="match status" value="1"/>
</dbReference>
<reference evidence="6" key="2">
    <citation type="submission" date="2020-02" db="EMBL/GenBank/DDBJ databases">
        <authorList>
            <person name="Gilchrist C.L.M."/>
            <person name="Chooi Y.-H."/>
        </authorList>
    </citation>
    <scope>NUCLEOTIDE SEQUENCE</scope>
    <source>
        <strain evidence="6">MST-FP2251</strain>
    </source>
</reference>
<organism evidence="6 7">
    <name type="scientific">Aspergillus nanangensis</name>
    <dbReference type="NCBI Taxonomy" id="2582783"/>
    <lineage>
        <taxon>Eukaryota</taxon>
        <taxon>Fungi</taxon>
        <taxon>Dikarya</taxon>
        <taxon>Ascomycota</taxon>
        <taxon>Pezizomycotina</taxon>
        <taxon>Eurotiomycetes</taxon>
        <taxon>Eurotiomycetidae</taxon>
        <taxon>Eurotiales</taxon>
        <taxon>Aspergillaceae</taxon>
        <taxon>Aspergillus</taxon>
        <taxon>Aspergillus subgen. Circumdati</taxon>
    </lineage>
</organism>
<feature type="transmembrane region" description="Helical" evidence="4">
    <location>
        <begin position="7"/>
        <end position="30"/>
    </location>
</feature>
<evidence type="ECO:0000256" key="3">
    <source>
        <dbReference type="PIRSR" id="PIRSR601461-2"/>
    </source>
</evidence>
<dbReference type="PANTHER" id="PTHR47966:SF51">
    <property type="entry name" value="BETA-SITE APP-CLEAVING ENZYME, ISOFORM A-RELATED"/>
    <property type="match status" value="1"/>
</dbReference>
<proteinExistence type="inferred from homology"/>
<dbReference type="Pfam" id="PF00026">
    <property type="entry name" value="Asp"/>
    <property type="match status" value="1"/>
</dbReference>
<dbReference type="InterPro" id="IPR021109">
    <property type="entry name" value="Peptidase_aspartic_dom_sf"/>
</dbReference>
<sequence>MDATTKWRVCAAGLVFLAFIFLLYTFAPFWPGHFPFDDHGEPKSETSRSEIFFIAEFSLGTPRRLFRGLLSTTTTALAVLTKSYEDRRTYYPNEFSTGIPTNQVEYLEVYYGVSVGGPVVRDTVTFADLKIPNYDFVAGSTGYLTRDLFNEGDIDGFFGLDPFGRKRDAPTHLTSLFMSMVQRGSLDVNCWSLKPPQSTIGAPGELTFGRTSDQVRLEDKFIHLPITNHTIRGDMELPTWQTETNTTVYVGGNSVELNKNILTMFFAESPLIFLPSHAVDLLLDAVGDFEDSLLFYFVECDQRKDFPDLTINFSGNNFTFTPYQYAMEVTIEDSTECILAVQEAGDFIILGSSFLKNYYTVFDWDSKEIKCMPLPCDFDEQLEFNLLKYDLEVTSI</sequence>
<dbReference type="EMBL" id="VCAU01000023">
    <property type="protein sequence ID" value="KAF9890821.1"/>
    <property type="molecule type" value="Genomic_DNA"/>
</dbReference>
<accession>A0AAD4CQH5</accession>
<dbReference type="PANTHER" id="PTHR47966">
    <property type="entry name" value="BETA-SITE APP-CLEAVING ENZYME, ISOFORM A-RELATED"/>
    <property type="match status" value="1"/>
</dbReference>
<feature type="domain" description="Peptidase A1" evidence="5">
    <location>
        <begin position="53"/>
        <end position="372"/>
    </location>
</feature>
<dbReference type="InterPro" id="IPR034164">
    <property type="entry name" value="Pepsin-like_dom"/>
</dbReference>
<dbReference type="InterPro" id="IPR001461">
    <property type="entry name" value="Aspartic_peptidase_A1"/>
</dbReference>
<evidence type="ECO:0000256" key="2">
    <source>
        <dbReference type="ARBA" id="ARBA00022801"/>
    </source>
</evidence>
<dbReference type="InterPro" id="IPR033121">
    <property type="entry name" value="PEPTIDASE_A1"/>
</dbReference>
<protein>
    <submittedName>
        <fullName evidence="6">Vacuolar protease A</fullName>
    </submittedName>
</protein>
<reference evidence="6" key="1">
    <citation type="journal article" date="2019" name="Beilstein J. Org. Chem.">
        <title>Nanangenines: drimane sesquiterpenoids as the dominant metabolite cohort of a novel Australian fungus, Aspergillus nanangensis.</title>
        <authorList>
            <person name="Lacey H.J."/>
            <person name="Gilchrist C.L.M."/>
            <person name="Crombie A."/>
            <person name="Kalaitzis J.A."/>
            <person name="Vuong D."/>
            <person name="Rutledge P.J."/>
            <person name="Turner P."/>
            <person name="Pitt J.I."/>
            <person name="Lacey E."/>
            <person name="Chooi Y.H."/>
            <person name="Piggott A.M."/>
        </authorList>
    </citation>
    <scope>NUCLEOTIDE SEQUENCE</scope>
    <source>
        <strain evidence="6">MST-FP2251</strain>
    </source>
</reference>
<keyword evidence="7" id="KW-1185">Reference proteome</keyword>
<keyword evidence="6" id="KW-0645">Protease</keyword>
<keyword evidence="2" id="KW-0378">Hydrolase</keyword>
<feature type="disulfide bond" evidence="3">
    <location>
        <begin position="300"/>
        <end position="337"/>
    </location>
</feature>